<gene>
    <name evidence="3" type="ORF">MPLG2_1037</name>
</gene>
<proteinExistence type="predicted"/>
<evidence type="ECO:0000313" key="4">
    <source>
        <dbReference type="Proteomes" id="UP000238164"/>
    </source>
</evidence>
<feature type="domain" description="Putative regulatory protein FmdB zinc ribbon" evidence="2">
    <location>
        <begin position="1"/>
        <end position="41"/>
    </location>
</feature>
<evidence type="ECO:0000313" key="3">
    <source>
        <dbReference type="EMBL" id="SPD86073.1"/>
    </source>
</evidence>
<sequence>MPTYSFRCEAGCLFDATFRMAEVPAQTVCRECGAEATRVITTPHLSAAGTSAFRVIDSAARSAHEPPVVTSLPKSGRTRTQRVTHNPLHAKLPRP</sequence>
<dbReference type="InterPro" id="IPR013429">
    <property type="entry name" value="Regulatory_FmdB_Zinc_ribbon"/>
</dbReference>
<dbReference type="AlphaFoldDB" id="A0A2N9JE89"/>
<dbReference type="OrthoDB" id="9792898at2"/>
<organism evidence="3 4">
    <name type="scientific">Micropruina glycogenica</name>
    <dbReference type="NCBI Taxonomy" id="75385"/>
    <lineage>
        <taxon>Bacteria</taxon>
        <taxon>Bacillati</taxon>
        <taxon>Actinomycetota</taxon>
        <taxon>Actinomycetes</taxon>
        <taxon>Propionibacteriales</taxon>
        <taxon>Nocardioidaceae</taxon>
        <taxon>Micropruina</taxon>
    </lineage>
</organism>
<reference evidence="3 4" key="1">
    <citation type="submission" date="2018-02" db="EMBL/GenBank/DDBJ databases">
        <authorList>
            <person name="Cohen D.B."/>
            <person name="Kent A.D."/>
        </authorList>
    </citation>
    <scope>NUCLEOTIDE SEQUENCE [LARGE SCALE GENOMIC DNA]</scope>
    <source>
        <strain evidence="3">1</strain>
    </source>
</reference>
<protein>
    <recommendedName>
        <fullName evidence="2">Putative regulatory protein FmdB zinc ribbon domain-containing protein</fullName>
    </recommendedName>
</protein>
<dbReference type="Pfam" id="PF09723">
    <property type="entry name" value="Zn_ribbon_8"/>
    <property type="match status" value="1"/>
</dbReference>
<feature type="region of interest" description="Disordered" evidence="1">
    <location>
        <begin position="62"/>
        <end position="95"/>
    </location>
</feature>
<evidence type="ECO:0000256" key="1">
    <source>
        <dbReference type="SAM" id="MobiDB-lite"/>
    </source>
</evidence>
<dbReference type="Proteomes" id="UP000238164">
    <property type="component" value="Chromosome 1"/>
</dbReference>
<dbReference type="EMBL" id="LT985188">
    <property type="protein sequence ID" value="SPD86073.1"/>
    <property type="molecule type" value="Genomic_DNA"/>
</dbReference>
<accession>A0A2N9JE89</accession>
<dbReference type="NCBIfam" id="TIGR02605">
    <property type="entry name" value="CxxC_CxxC_SSSS"/>
    <property type="match status" value="1"/>
</dbReference>
<dbReference type="RefSeq" id="WP_105187470.1">
    <property type="nucleotide sequence ID" value="NZ_BAAAGO010000015.1"/>
</dbReference>
<dbReference type="KEGG" id="mgg:MPLG2_1037"/>
<dbReference type="SMART" id="SM00834">
    <property type="entry name" value="CxxC_CXXC_SSSS"/>
    <property type="match status" value="1"/>
</dbReference>
<keyword evidence="4" id="KW-1185">Reference proteome</keyword>
<name>A0A2N9JE89_9ACTN</name>
<evidence type="ECO:0000259" key="2">
    <source>
        <dbReference type="SMART" id="SM00834"/>
    </source>
</evidence>